<gene>
    <name evidence="2" type="ORF">AVDCRST_MAG81-4764</name>
</gene>
<dbReference type="InterPro" id="IPR021297">
    <property type="entry name" value="YlqD"/>
</dbReference>
<dbReference type="AlphaFoldDB" id="A0A6J4VX44"/>
<dbReference type="Gene3D" id="6.10.140.1110">
    <property type="match status" value="1"/>
</dbReference>
<keyword evidence="1" id="KW-0175">Coiled coil</keyword>
<evidence type="ECO:0000256" key="1">
    <source>
        <dbReference type="SAM" id="Coils"/>
    </source>
</evidence>
<name>A0A6J4VX44_9CYAN</name>
<feature type="coiled-coil region" evidence="1">
    <location>
        <begin position="34"/>
        <end position="120"/>
    </location>
</feature>
<reference evidence="2" key="1">
    <citation type="submission" date="2020-02" db="EMBL/GenBank/DDBJ databases">
        <authorList>
            <person name="Meier V. D."/>
        </authorList>
    </citation>
    <scope>NUCLEOTIDE SEQUENCE</scope>
    <source>
        <strain evidence="2">AVDCRST_MAG81</strain>
    </source>
</reference>
<evidence type="ECO:0000313" key="2">
    <source>
        <dbReference type="EMBL" id="CAA9588528.1"/>
    </source>
</evidence>
<dbReference type="Pfam" id="PF11068">
    <property type="entry name" value="YlqD"/>
    <property type="match status" value="1"/>
</dbReference>
<organism evidence="2">
    <name type="scientific">uncultured Synechococcales cyanobacterium</name>
    <dbReference type="NCBI Taxonomy" id="1936017"/>
    <lineage>
        <taxon>Bacteria</taxon>
        <taxon>Bacillati</taxon>
        <taxon>Cyanobacteriota</taxon>
        <taxon>Cyanophyceae</taxon>
        <taxon>Synechococcales</taxon>
        <taxon>environmental samples</taxon>
    </lineage>
</organism>
<dbReference type="EMBL" id="CADCWO010000230">
    <property type="protein sequence ID" value="CAA9588528.1"/>
    <property type="molecule type" value="Genomic_DNA"/>
</dbReference>
<accession>A0A6J4VX44</accession>
<protein>
    <submittedName>
        <fullName evidence="2">Uncharacterized protein</fullName>
    </submittedName>
</protein>
<proteinExistence type="predicted"/>
<sequence length="165" mass="18776">MQVSNELFPMQVSNQQLLLRRTINVKAIVTPRWKEEAQQQLQAQLNQADAQLQQLEVQAQQIMAEVQKQGLQLVGSSGLQPSDTIQAQLNDVQVQVNNQRSELLEQKNQALQQLQQVQLLELNQEVSQGQIDSFFHVSQGDNLIQKMQVEILLRDGVVEEIRGEL</sequence>